<organism evidence="1">
    <name type="scientific">uncultured bacterium</name>
    <name type="common">gcode 4</name>
    <dbReference type="NCBI Taxonomy" id="1234023"/>
    <lineage>
        <taxon>Bacteria</taxon>
        <taxon>environmental samples</taxon>
    </lineage>
</organism>
<proteinExistence type="predicted"/>
<reference evidence="1" key="1">
    <citation type="journal article" date="2012" name="Science">
        <title>Fermentation, hydrogen, and sulfur metabolism in multiple uncultivated bacterial phyla.</title>
        <authorList>
            <person name="Wrighton K.C."/>
            <person name="Thomas B.C."/>
            <person name="Sharon I."/>
            <person name="Miller C.S."/>
            <person name="Castelle C.J."/>
            <person name="VerBerkmoes N.C."/>
            <person name="Wilkins M.J."/>
            <person name="Hettich R.L."/>
            <person name="Lipton M.S."/>
            <person name="Williams K.H."/>
            <person name="Long P.E."/>
            <person name="Banfield J.F."/>
        </authorList>
    </citation>
    <scope>NUCLEOTIDE SEQUENCE [LARGE SCALE GENOMIC DNA]</scope>
</reference>
<accession>K2GYA2</accession>
<name>K2GYA2_9BACT</name>
<protein>
    <submittedName>
        <fullName evidence="1">Uncharacterized protein</fullName>
    </submittedName>
</protein>
<dbReference type="AlphaFoldDB" id="K2GYA2"/>
<evidence type="ECO:0000313" key="1">
    <source>
        <dbReference type="EMBL" id="EKE28450.1"/>
    </source>
</evidence>
<gene>
    <name evidence="1" type="ORF">ACD_3C00058G0016</name>
</gene>
<dbReference type="EMBL" id="AMFJ01000332">
    <property type="protein sequence ID" value="EKE28450.1"/>
    <property type="molecule type" value="Genomic_DNA"/>
</dbReference>
<comment type="caution">
    <text evidence="1">The sequence shown here is derived from an EMBL/GenBank/DDBJ whole genome shotgun (WGS) entry which is preliminary data.</text>
</comment>
<sequence>MKKWYEMIVSAIKVTKQYTDIEVKLLSWLFTYLNNLDIDEEWFWTWVSAKWLWKLLNPLTRSWNLQPFREWWESVSNLSRLKEDKDYEKKEIIVKISTNKPSFDLWENSQW</sequence>